<protein>
    <submittedName>
        <fullName evidence="1">Uncharacterized protein</fullName>
    </submittedName>
</protein>
<dbReference type="Proteomes" id="UP000478417">
    <property type="component" value="Unassembled WGS sequence"/>
</dbReference>
<sequence>MGLIIKMFSAPSLAQRKDRYTEDDCNNLKARINALSAHAWNIINEQMPSEARDYMNAAGTAQRQVIMSTVVGLYGLAESLFKSAGKAAAQAFSRSRAPFAARGDYIVPRHPVSTDVALVNARSAGDAARRSSLGSEAVVDAVQYGGTAAGLLWALDSPGWLNDAFTELDTAFGMTDLNLKTFQRQQANLQNEYDENCPPSN</sequence>
<reference evidence="1 2" key="1">
    <citation type="submission" date="2020-02" db="EMBL/GenBank/DDBJ databases">
        <title>Albibacoteraceae fam. nov., the first described family within the subdivision 4 Verrucomicrobia.</title>
        <authorList>
            <person name="Xi F."/>
        </authorList>
    </citation>
    <scope>NUCLEOTIDE SEQUENCE [LARGE SCALE GENOMIC DNA]</scope>
    <source>
        <strain evidence="1 2">CK1056</strain>
    </source>
</reference>
<keyword evidence="2" id="KW-1185">Reference proteome</keyword>
<gene>
    <name evidence="1" type="ORF">G0Q06_13090</name>
</gene>
<evidence type="ECO:0000313" key="2">
    <source>
        <dbReference type="Proteomes" id="UP000478417"/>
    </source>
</evidence>
<name>A0A6B2M5J3_9BACT</name>
<evidence type="ECO:0000313" key="1">
    <source>
        <dbReference type="EMBL" id="NDV63394.1"/>
    </source>
</evidence>
<dbReference type="EMBL" id="JAAGNX010000003">
    <property type="protein sequence ID" value="NDV63394.1"/>
    <property type="molecule type" value="Genomic_DNA"/>
</dbReference>
<organism evidence="1 2">
    <name type="scientific">Oceanipulchritudo coccoides</name>
    <dbReference type="NCBI Taxonomy" id="2706888"/>
    <lineage>
        <taxon>Bacteria</taxon>
        <taxon>Pseudomonadati</taxon>
        <taxon>Verrucomicrobiota</taxon>
        <taxon>Opitutia</taxon>
        <taxon>Puniceicoccales</taxon>
        <taxon>Oceanipulchritudinaceae</taxon>
        <taxon>Oceanipulchritudo</taxon>
    </lineage>
</organism>
<comment type="caution">
    <text evidence="1">The sequence shown here is derived from an EMBL/GenBank/DDBJ whole genome shotgun (WGS) entry which is preliminary data.</text>
</comment>
<dbReference type="AlphaFoldDB" id="A0A6B2M5J3"/>
<proteinExistence type="predicted"/>
<accession>A0A6B2M5J3</accession>